<sequence length="772" mass="87570">MEKEVAVALASRQSESPSSLYSLGNSNSFSPQTTELQTEPKICSTSRKENTVWATLASKIARRKTSIKAQTIELQTKSRILGRSRNDITVWVTLSSKIVRRISFSHIHLAYFSILACVGSMLLWLLPKPSLKNLKFIDAMFNAISAVSLTGLSSVNIQDWSTGDQVCILLLTVLDGIFLTSLFPIYLKRFDFEQRQKACATKSSKSNEDLSLEIPKCTEWESSNVELEDQHTGSEERKTKLQSDNTIELPSNHSSNERLAAHHDTLQLDNHQIPGPGNNFLLRFSHRMAGYVANFTHRGLYSSLLWKLVNNFISENSALYDIKFTSLREMEEEAKLTNDPTQLRILENEALYALSQIVLMFSVITQLVGFVFMEIYLLCSPTYLEALRERKVHHVFFAFSTSVGAFTNSGIFFINDNFMAFRKSAPILLCVSLQSVIGNTLFAPTIRALILLLHRICRTRKKLLYEYLLTHPRKCYTHLFPHKQTVWLVITVLSFTTLQTFFFLLFDWSFKGFEGLTTKDKLLDGFFQSVTTRNAGGIVVNLGDVSVAMLVLYTGMMYIAVYPVYLTRQSSRARIQGSEVGLLNPRTYYWRKYGEEEASRISVQLKKLLFRDSAYLFVAIFVLCIIESWNIGHDPLNYSIFNIFFEVISAYGNIGLSVGYSCKLRLQHDPSGCEDTSYSFSGRWSTSGKVLLIIVMTLGRHRVLPDEADEAARMPWRGPRQFEESDCPPDHTLSKVPESVEPISGDKSIDACRIPMFSSISIERSTDMEETV</sequence>
<gene>
    <name evidence="1" type="ORF">O6H91_16G018400</name>
</gene>
<comment type="caution">
    <text evidence="1">The sequence shown here is derived from an EMBL/GenBank/DDBJ whole genome shotgun (WGS) entry which is preliminary data.</text>
</comment>
<keyword evidence="2" id="KW-1185">Reference proteome</keyword>
<reference evidence="2" key="1">
    <citation type="journal article" date="2024" name="Proc. Natl. Acad. Sci. U.S.A.">
        <title>Extraordinary preservation of gene collinearity over three hundred million years revealed in homosporous lycophytes.</title>
        <authorList>
            <person name="Li C."/>
            <person name="Wickell D."/>
            <person name="Kuo L.Y."/>
            <person name="Chen X."/>
            <person name="Nie B."/>
            <person name="Liao X."/>
            <person name="Peng D."/>
            <person name="Ji J."/>
            <person name="Jenkins J."/>
            <person name="Williams M."/>
            <person name="Shu S."/>
            <person name="Plott C."/>
            <person name="Barry K."/>
            <person name="Rajasekar S."/>
            <person name="Grimwood J."/>
            <person name="Han X."/>
            <person name="Sun S."/>
            <person name="Hou Z."/>
            <person name="He W."/>
            <person name="Dai G."/>
            <person name="Sun C."/>
            <person name="Schmutz J."/>
            <person name="Leebens-Mack J.H."/>
            <person name="Li F.W."/>
            <person name="Wang L."/>
        </authorList>
    </citation>
    <scope>NUCLEOTIDE SEQUENCE [LARGE SCALE GENOMIC DNA]</scope>
    <source>
        <strain evidence="2">cv. PW_Plant_1</strain>
    </source>
</reference>
<proteinExistence type="predicted"/>
<dbReference type="EMBL" id="CM055107">
    <property type="protein sequence ID" value="KAJ7526684.1"/>
    <property type="molecule type" value="Genomic_DNA"/>
</dbReference>
<evidence type="ECO:0000313" key="2">
    <source>
        <dbReference type="Proteomes" id="UP001162992"/>
    </source>
</evidence>
<protein>
    <submittedName>
        <fullName evidence="1">Uncharacterized protein</fullName>
    </submittedName>
</protein>
<name>A0ACC2BA80_DIPCM</name>
<evidence type="ECO:0000313" key="1">
    <source>
        <dbReference type="EMBL" id="KAJ7526684.1"/>
    </source>
</evidence>
<accession>A0ACC2BA80</accession>
<organism evidence="1 2">
    <name type="scientific">Diphasiastrum complanatum</name>
    <name type="common">Issler's clubmoss</name>
    <name type="synonym">Lycopodium complanatum</name>
    <dbReference type="NCBI Taxonomy" id="34168"/>
    <lineage>
        <taxon>Eukaryota</taxon>
        <taxon>Viridiplantae</taxon>
        <taxon>Streptophyta</taxon>
        <taxon>Embryophyta</taxon>
        <taxon>Tracheophyta</taxon>
        <taxon>Lycopodiopsida</taxon>
        <taxon>Lycopodiales</taxon>
        <taxon>Lycopodiaceae</taxon>
        <taxon>Lycopodioideae</taxon>
        <taxon>Diphasiastrum</taxon>
    </lineage>
</organism>
<dbReference type="Proteomes" id="UP001162992">
    <property type="component" value="Chromosome 16"/>
</dbReference>